<dbReference type="AlphaFoldDB" id="A0A7I8J8V7"/>
<accession>A0A7I8J8V7</accession>
<evidence type="ECO:0000313" key="2">
    <source>
        <dbReference type="EMBL" id="CAA2626918.1"/>
    </source>
</evidence>
<reference evidence="2 3" key="1">
    <citation type="submission" date="2019-12" db="EMBL/GenBank/DDBJ databases">
        <authorList>
            <person name="Scholz U."/>
            <person name="Mascher M."/>
            <person name="Fiebig A."/>
        </authorList>
    </citation>
    <scope>NUCLEOTIDE SEQUENCE</scope>
</reference>
<name>A0A7I8J8V7_SPIIN</name>
<dbReference type="EMBL" id="LR743596">
    <property type="protein sequence ID" value="CAA2626918.1"/>
    <property type="molecule type" value="Genomic_DNA"/>
</dbReference>
<keyword evidence="3" id="KW-1185">Reference proteome</keyword>
<evidence type="ECO:0000313" key="3">
    <source>
        <dbReference type="Proteomes" id="UP001189122"/>
    </source>
</evidence>
<feature type="region of interest" description="Disordered" evidence="1">
    <location>
        <begin position="230"/>
        <end position="285"/>
    </location>
</feature>
<gene>
    <name evidence="2" type="ORF">SI7747_09012604</name>
</gene>
<evidence type="ECO:0000256" key="1">
    <source>
        <dbReference type="SAM" id="MobiDB-lite"/>
    </source>
</evidence>
<protein>
    <submittedName>
        <fullName evidence="2">Uncharacterized protein</fullName>
    </submittedName>
</protein>
<dbReference type="EMBL" id="CACRZD030000009">
    <property type="protein sequence ID" value="CAA6666215.1"/>
    <property type="molecule type" value="Genomic_DNA"/>
</dbReference>
<proteinExistence type="predicted"/>
<dbReference type="Proteomes" id="UP001189122">
    <property type="component" value="Unassembled WGS sequence"/>
</dbReference>
<organism evidence="2">
    <name type="scientific">Spirodela intermedia</name>
    <name type="common">Intermediate duckweed</name>
    <dbReference type="NCBI Taxonomy" id="51605"/>
    <lineage>
        <taxon>Eukaryota</taxon>
        <taxon>Viridiplantae</taxon>
        <taxon>Streptophyta</taxon>
        <taxon>Embryophyta</taxon>
        <taxon>Tracheophyta</taxon>
        <taxon>Spermatophyta</taxon>
        <taxon>Magnoliopsida</taxon>
        <taxon>Liliopsida</taxon>
        <taxon>Araceae</taxon>
        <taxon>Lemnoideae</taxon>
        <taxon>Spirodela</taxon>
    </lineage>
</organism>
<sequence length="285" mass="30429">MESSLGKGLDLVVVGEVVVGDGDGGGGVDGIDESVVAPGHGDVPVVPRRVPDNPPAAGLNIVDVDPVDDHILHKLQRNAGAVGDVNVSPPPVDGLADHHVPLEDHPQWLLLYHRVPQSPRFGNLPFLPPTVRRPKPSAQVASRFRWCAQFFRHRQHRSMGLVAMHGPPLCFPSSSRRVPLTSSSALSESPRRYCLEHAAAMAAARAFSSRRCQVSSNSAMCARQSAMAARSRAKKKEEDELALILAAPPQGPARGTGSPPRGGQGEEEEEGNCLPAQTGGEHRER</sequence>